<gene>
    <name evidence="3" type="ORF">L345_16114</name>
</gene>
<evidence type="ECO:0000313" key="3">
    <source>
        <dbReference type="EMBL" id="ETE58165.1"/>
    </source>
</evidence>
<dbReference type="AlphaFoldDB" id="V8N7T1"/>
<feature type="non-terminal residue" evidence="3">
    <location>
        <position position="79"/>
    </location>
</feature>
<sequence>MVSWQLQPLLAAAPSANPSNREDCELPRAMDVLEGNQSNPPPSPDDVGRSKLGKRWRAAISRTMNRKTGKAVAKALVDQ</sequence>
<organism evidence="3 4">
    <name type="scientific">Ophiophagus hannah</name>
    <name type="common">King cobra</name>
    <name type="synonym">Naja hannah</name>
    <dbReference type="NCBI Taxonomy" id="8665"/>
    <lineage>
        <taxon>Eukaryota</taxon>
        <taxon>Metazoa</taxon>
        <taxon>Chordata</taxon>
        <taxon>Craniata</taxon>
        <taxon>Vertebrata</taxon>
        <taxon>Euteleostomi</taxon>
        <taxon>Lepidosauria</taxon>
        <taxon>Squamata</taxon>
        <taxon>Bifurcata</taxon>
        <taxon>Unidentata</taxon>
        <taxon>Episquamata</taxon>
        <taxon>Toxicofera</taxon>
        <taxon>Serpentes</taxon>
        <taxon>Colubroidea</taxon>
        <taxon>Elapidae</taxon>
        <taxon>Elapinae</taxon>
        <taxon>Ophiophagus</taxon>
    </lineage>
</organism>
<accession>V8N7T1</accession>
<dbReference type="Pfam" id="PF12485">
    <property type="entry name" value="SPIDER"/>
    <property type="match status" value="1"/>
</dbReference>
<feature type="region of interest" description="Disordered" evidence="1">
    <location>
        <begin position="29"/>
        <end position="52"/>
    </location>
</feature>
<name>V8N7T1_OPHHA</name>
<evidence type="ECO:0000259" key="2">
    <source>
        <dbReference type="Pfam" id="PF12485"/>
    </source>
</evidence>
<dbReference type="Proteomes" id="UP000018936">
    <property type="component" value="Unassembled WGS sequence"/>
</dbReference>
<feature type="domain" description="SLy proteins associated disordered region" evidence="2">
    <location>
        <begin position="44"/>
        <end position="78"/>
    </location>
</feature>
<reference evidence="3 4" key="1">
    <citation type="journal article" date="2013" name="Proc. Natl. Acad. Sci. U.S.A.">
        <title>The king cobra genome reveals dynamic gene evolution and adaptation in the snake venom system.</title>
        <authorList>
            <person name="Vonk F.J."/>
            <person name="Casewell N.R."/>
            <person name="Henkel C.V."/>
            <person name="Heimberg A.M."/>
            <person name="Jansen H.J."/>
            <person name="McCleary R.J."/>
            <person name="Kerkkamp H.M."/>
            <person name="Vos R.A."/>
            <person name="Guerreiro I."/>
            <person name="Calvete J.J."/>
            <person name="Wuster W."/>
            <person name="Woods A.E."/>
            <person name="Logan J.M."/>
            <person name="Harrison R.A."/>
            <person name="Castoe T.A."/>
            <person name="de Koning A.P."/>
            <person name="Pollock D.D."/>
            <person name="Yandell M."/>
            <person name="Calderon D."/>
            <person name="Renjifo C."/>
            <person name="Currier R.B."/>
            <person name="Salgado D."/>
            <person name="Pla D."/>
            <person name="Sanz L."/>
            <person name="Hyder A.S."/>
            <person name="Ribeiro J.M."/>
            <person name="Arntzen J.W."/>
            <person name="van den Thillart G.E."/>
            <person name="Boetzer M."/>
            <person name="Pirovano W."/>
            <person name="Dirks R.P."/>
            <person name="Spaink H.P."/>
            <person name="Duboule D."/>
            <person name="McGlinn E."/>
            <person name="Kini R.M."/>
            <person name="Richardson M.K."/>
        </authorList>
    </citation>
    <scope>NUCLEOTIDE SEQUENCE</scope>
    <source>
        <tissue evidence="3">Blood</tissue>
    </source>
</reference>
<dbReference type="EMBL" id="AZIM01007125">
    <property type="protein sequence ID" value="ETE58165.1"/>
    <property type="molecule type" value="Genomic_DNA"/>
</dbReference>
<comment type="caution">
    <text evidence="3">The sequence shown here is derived from an EMBL/GenBank/DDBJ whole genome shotgun (WGS) entry which is preliminary data.</text>
</comment>
<feature type="non-terminal residue" evidence="3">
    <location>
        <position position="1"/>
    </location>
</feature>
<evidence type="ECO:0000256" key="1">
    <source>
        <dbReference type="SAM" id="MobiDB-lite"/>
    </source>
</evidence>
<protein>
    <recommendedName>
        <fullName evidence="2">SLy proteins associated disordered region domain-containing protein</fullName>
    </recommendedName>
</protein>
<evidence type="ECO:0000313" key="4">
    <source>
        <dbReference type="Proteomes" id="UP000018936"/>
    </source>
</evidence>
<keyword evidence="4" id="KW-1185">Reference proteome</keyword>
<dbReference type="InterPro" id="IPR021090">
    <property type="entry name" value="SPIDER"/>
</dbReference>
<proteinExistence type="predicted"/>